<proteinExistence type="predicted"/>
<protein>
    <recommendedName>
        <fullName evidence="1">DUF8198 domain-containing protein</fullName>
    </recommendedName>
</protein>
<gene>
    <name evidence="2" type="ORF">U5822_08495</name>
</gene>
<accession>A0ABU5NY89</accession>
<comment type="caution">
    <text evidence="2">The sequence shown here is derived from an EMBL/GenBank/DDBJ whole genome shotgun (WGS) entry which is preliminary data.</text>
</comment>
<dbReference type="InterPro" id="IPR058511">
    <property type="entry name" value="DUF8198"/>
</dbReference>
<dbReference type="Proteomes" id="UP001305746">
    <property type="component" value="Unassembled WGS sequence"/>
</dbReference>
<dbReference type="EMBL" id="JAYDCJ010000003">
    <property type="protein sequence ID" value="MEA1080707.1"/>
    <property type="molecule type" value="Genomic_DNA"/>
</dbReference>
<dbReference type="InterPro" id="IPR058063">
    <property type="entry name" value="FFLEE_fam"/>
</dbReference>
<dbReference type="NCBIfam" id="NF047641">
    <property type="entry name" value="FFLEE_fam"/>
    <property type="match status" value="1"/>
</dbReference>
<evidence type="ECO:0000313" key="2">
    <source>
        <dbReference type="EMBL" id="MEA1080707.1"/>
    </source>
</evidence>
<feature type="domain" description="DUF8198" evidence="1">
    <location>
        <begin position="30"/>
        <end position="239"/>
    </location>
</feature>
<dbReference type="Pfam" id="PF26621">
    <property type="entry name" value="DUF8198"/>
    <property type="match status" value="1"/>
</dbReference>
<organism evidence="2 3">
    <name type="scientific">Marinobacter qingdaonensis</name>
    <dbReference type="NCBI Taxonomy" id="3108486"/>
    <lineage>
        <taxon>Bacteria</taxon>
        <taxon>Pseudomonadati</taxon>
        <taxon>Pseudomonadota</taxon>
        <taxon>Gammaproteobacteria</taxon>
        <taxon>Pseudomonadales</taxon>
        <taxon>Marinobacteraceae</taxon>
        <taxon>Marinobacter</taxon>
    </lineage>
</organism>
<sequence length="246" mass="28389">MYRERLVATDVSSDNARRLRRWLLDYHDFRQYKAAHPRLADTFVIADWQAQRLKATHRDLYDDPAYHAGLDFLLTDLYAPQAMTRRDDNIDRVFPKMVKWLPEHLLGTLAGLVELNLITQRLDLELAERIAPPLPDAMPVSTYCEAFRAGEPELRDRQLALVAEVGLELDRYVRNRSLGWLLSVARAPAEMAGLADLHSFMHRGHSAFRQMERVEVLIDRLVTRERQVMANILAGHPQPFELPGDL</sequence>
<keyword evidence="3" id="KW-1185">Reference proteome</keyword>
<name>A0ABU5NY89_9GAMM</name>
<reference evidence="2 3" key="1">
    <citation type="submission" date="2023-12" db="EMBL/GenBank/DDBJ databases">
        <title>Marinobacter qingdaonensis sp. nov., isolated from the intertidal sediment of Qingdao, PR China.</title>
        <authorList>
            <person name="Li Y."/>
        </authorList>
    </citation>
    <scope>NUCLEOTIDE SEQUENCE [LARGE SCALE GENOMIC DNA]</scope>
    <source>
        <strain evidence="2 3">ASW11-75</strain>
    </source>
</reference>
<evidence type="ECO:0000259" key="1">
    <source>
        <dbReference type="Pfam" id="PF26621"/>
    </source>
</evidence>
<evidence type="ECO:0000313" key="3">
    <source>
        <dbReference type="Proteomes" id="UP001305746"/>
    </source>
</evidence>
<dbReference type="RefSeq" id="WP_322855198.1">
    <property type="nucleotide sequence ID" value="NZ_JAYDCJ010000003.1"/>
</dbReference>